<dbReference type="AlphaFoldDB" id="A0A0A9C0R5"/>
<sequence>MCVHVTTLSSEFKGRAVQDWHWQTHLIDFSCWQRFLVVFSQTGFSHRPKSIQLALTGLWRT</sequence>
<evidence type="ECO:0000313" key="1">
    <source>
        <dbReference type="EMBL" id="JAD67005.1"/>
    </source>
</evidence>
<organism evidence="1">
    <name type="scientific">Arundo donax</name>
    <name type="common">Giant reed</name>
    <name type="synonym">Donax arundinaceus</name>
    <dbReference type="NCBI Taxonomy" id="35708"/>
    <lineage>
        <taxon>Eukaryota</taxon>
        <taxon>Viridiplantae</taxon>
        <taxon>Streptophyta</taxon>
        <taxon>Embryophyta</taxon>
        <taxon>Tracheophyta</taxon>
        <taxon>Spermatophyta</taxon>
        <taxon>Magnoliopsida</taxon>
        <taxon>Liliopsida</taxon>
        <taxon>Poales</taxon>
        <taxon>Poaceae</taxon>
        <taxon>PACMAD clade</taxon>
        <taxon>Arundinoideae</taxon>
        <taxon>Arundineae</taxon>
        <taxon>Arundo</taxon>
    </lineage>
</organism>
<accession>A0A0A9C0R5</accession>
<proteinExistence type="predicted"/>
<reference evidence="1" key="1">
    <citation type="submission" date="2014-09" db="EMBL/GenBank/DDBJ databases">
        <authorList>
            <person name="Magalhaes I.L.F."/>
            <person name="Oliveira U."/>
            <person name="Santos F.R."/>
            <person name="Vidigal T.H.D.A."/>
            <person name="Brescovit A.D."/>
            <person name="Santos A.J."/>
        </authorList>
    </citation>
    <scope>NUCLEOTIDE SEQUENCE</scope>
    <source>
        <tissue evidence="1">Shoot tissue taken approximately 20 cm above the soil surface</tissue>
    </source>
</reference>
<name>A0A0A9C0R5_ARUDO</name>
<protein>
    <submittedName>
        <fullName evidence="1">Uncharacterized protein</fullName>
    </submittedName>
</protein>
<dbReference type="EMBL" id="GBRH01230890">
    <property type="protein sequence ID" value="JAD67005.1"/>
    <property type="molecule type" value="Transcribed_RNA"/>
</dbReference>
<reference evidence="1" key="2">
    <citation type="journal article" date="2015" name="Data Brief">
        <title>Shoot transcriptome of the giant reed, Arundo donax.</title>
        <authorList>
            <person name="Barrero R.A."/>
            <person name="Guerrero F.D."/>
            <person name="Moolhuijzen P."/>
            <person name="Goolsby J.A."/>
            <person name="Tidwell J."/>
            <person name="Bellgard S.E."/>
            <person name="Bellgard M.I."/>
        </authorList>
    </citation>
    <scope>NUCLEOTIDE SEQUENCE</scope>
    <source>
        <tissue evidence="1">Shoot tissue taken approximately 20 cm above the soil surface</tissue>
    </source>
</reference>